<dbReference type="InterPro" id="IPR000120">
    <property type="entry name" value="Amidase"/>
</dbReference>
<dbReference type="GO" id="GO:0016740">
    <property type="term" value="F:transferase activity"/>
    <property type="evidence" value="ECO:0007669"/>
    <property type="project" value="UniProtKB-KW"/>
</dbReference>
<dbReference type="Proteomes" id="UP000282323">
    <property type="component" value="Unassembled WGS sequence"/>
</dbReference>
<dbReference type="Pfam" id="PF01425">
    <property type="entry name" value="Amidase"/>
    <property type="match status" value="1"/>
</dbReference>
<dbReference type="EMBL" id="REGA01000007">
    <property type="protein sequence ID" value="RQG94851.1"/>
    <property type="molecule type" value="Genomic_DNA"/>
</dbReference>
<accession>A0A3N6MGZ1</accession>
<dbReference type="PANTHER" id="PTHR11895:SF170">
    <property type="entry name" value="AMIDASE"/>
    <property type="match status" value="1"/>
</dbReference>
<feature type="region of interest" description="Disordered" evidence="1">
    <location>
        <begin position="450"/>
        <end position="471"/>
    </location>
</feature>
<evidence type="ECO:0000313" key="3">
    <source>
        <dbReference type="EMBL" id="RQG94851.1"/>
    </source>
</evidence>
<keyword evidence="3" id="KW-0808">Transferase</keyword>
<organism evidence="3 4">
    <name type="scientific">Natrarchaeobius chitinivorans</name>
    <dbReference type="NCBI Taxonomy" id="1679083"/>
    <lineage>
        <taxon>Archaea</taxon>
        <taxon>Methanobacteriati</taxon>
        <taxon>Methanobacteriota</taxon>
        <taxon>Stenosarchaea group</taxon>
        <taxon>Halobacteria</taxon>
        <taxon>Halobacteriales</taxon>
        <taxon>Natrialbaceae</taxon>
        <taxon>Natrarchaeobius</taxon>
    </lineage>
</organism>
<dbReference type="Gene3D" id="3.90.1300.10">
    <property type="entry name" value="Amidase signature (AS) domain"/>
    <property type="match status" value="1"/>
</dbReference>
<comment type="caution">
    <text evidence="3">The sequence shown here is derived from an EMBL/GenBank/DDBJ whole genome shotgun (WGS) entry which is preliminary data.</text>
</comment>
<sequence length="513" mass="55469">MSDLPPNLREPTVADVKRYAERNNLHISDAEAEEYRDLIGSKLTVFELLEGFQEPTPTIAYTDRDPGYRPGEDEDPYNAFVTKCRVSGNSNGPLADYDVAVKDNVAVAHVEMTSGSKTLEGFVPSFDATVVHELLDAGATIVGKTNLDEFAVSGSGELTATGPILNPRNDDYLAGGSSGGSAIAVITGDADIALGTDQAGSIRTPAAWCGCVGHKPTYGLVPYTGAIPGGPTYDHVGPMARTVEDCALAMEAMTVEDELDPRQPAINPQKYADALRNDVDDLTIGVLEEGFETMHSEPSVDQTVRDAVDRLADFGADVERVSVPWHSDGILVWLGVATGESAALLRDNGQGYYMDGHYHTQYLRELARVKKANADELAPTVKLKMMLGEYLQSEHDGYYHAKAQNLRRELRKAYDDALAEVDVLAMPTTPTTAFELKEDLTLTDKVNRAQGKDGRTTNTMPFNMTGHPATTVPCGTNGDGLPVGLMFVGDRFDDATTLRAAHAFETNTDWLDE</sequence>
<keyword evidence="4" id="KW-1185">Reference proteome</keyword>
<evidence type="ECO:0000259" key="2">
    <source>
        <dbReference type="Pfam" id="PF01425"/>
    </source>
</evidence>
<dbReference type="OrthoDB" id="7931at2157"/>
<feature type="domain" description="Amidase" evidence="2">
    <location>
        <begin position="86"/>
        <end position="498"/>
    </location>
</feature>
<evidence type="ECO:0000256" key="1">
    <source>
        <dbReference type="SAM" id="MobiDB-lite"/>
    </source>
</evidence>
<dbReference type="SUPFAM" id="SSF75304">
    <property type="entry name" value="Amidase signature (AS) enzymes"/>
    <property type="match status" value="1"/>
</dbReference>
<dbReference type="InterPro" id="IPR023631">
    <property type="entry name" value="Amidase_dom"/>
</dbReference>
<protein>
    <submittedName>
        <fullName evidence="3">Asp-tRNA(Asn)/Glu-tRNA(Gln) amidotransferase subunit GatA</fullName>
    </submittedName>
</protein>
<dbReference type="NCBIfam" id="NF005565">
    <property type="entry name" value="PRK07235.1"/>
    <property type="match status" value="1"/>
</dbReference>
<dbReference type="RefSeq" id="WP_124195512.1">
    <property type="nucleotide sequence ID" value="NZ_REGA01000007.1"/>
</dbReference>
<reference evidence="3 4" key="1">
    <citation type="submission" date="2018-10" db="EMBL/GenBank/DDBJ databases">
        <title>Natrarchaeobius chitinivorans gen. nov., sp. nov., and Natrarchaeobius haloalkaliphilus sp. nov., alkaliphilic, chitin-utilizing haloarchaea from hypersaline alkaline lakes.</title>
        <authorList>
            <person name="Sorokin D.Y."/>
            <person name="Elcheninov A.G."/>
            <person name="Kostrikina N.A."/>
            <person name="Bale N.J."/>
            <person name="Sinninghe Damste J.S."/>
            <person name="Khijniak T.V."/>
            <person name="Kublanov I.V."/>
            <person name="Toshchakov S.V."/>
        </authorList>
    </citation>
    <scope>NUCLEOTIDE SEQUENCE [LARGE SCALE GENOMIC DNA]</scope>
    <source>
        <strain evidence="3 4">AArcht4T</strain>
    </source>
</reference>
<dbReference type="PANTHER" id="PTHR11895">
    <property type="entry name" value="TRANSAMIDASE"/>
    <property type="match status" value="1"/>
</dbReference>
<evidence type="ECO:0000313" key="4">
    <source>
        <dbReference type="Proteomes" id="UP000282323"/>
    </source>
</evidence>
<gene>
    <name evidence="3" type="primary">gatA</name>
    <name evidence="3" type="ORF">EA473_10145</name>
</gene>
<dbReference type="AlphaFoldDB" id="A0A3N6MGZ1"/>
<dbReference type="InterPro" id="IPR036928">
    <property type="entry name" value="AS_sf"/>
</dbReference>
<proteinExistence type="predicted"/>
<name>A0A3N6MGZ1_NATCH</name>